<reference evidence="6" key="1">
    <citation type="journal article" date="2019" name="Int. J. Syst. Evol. Microbiol.">
        <title>The Global Catalogue of Microorganisms (GCM) 10K type strain sequencing project: providing services to taxonomists for standard genome sequencing and annotation.</title>
        <authorList>
            <consortium name="The Broad Institute Genomics Platform"/>
            <consortium name="The Broad Institute Genome Sequencing Center for Infectious Disease"/>
            <person name="Wu L."/>
            <person name="Ma J."/>
        </authorList>
    </citation>
    <scope>NUCLEOTIDE SEQUENCE [LARGE SCALE GENOMIC DNA]</scope>
    <source>
        <strain evidence="6">JCM 6307</strain>
    </source>
</reference>
<dbReference type="Proteomes" id="UP001501358">
    <property type="component" value="Unassembled WGS sequence"/>
</dbReference>
<dbReference type="InterPro" id="IPR042099">
    <property type="entry name" value="ANL_N_sf"/>
</dbReference>
<protein>
    <submittedName>
        <fullName evidence="5">3-((3aS,4S,7aS)-7a-methyl-1, 5-dioxo-octahydro-1H- inden-4-yl)propanoate--CoA ligase FadD3</fullName>
    </submittedName>
</protein>
<comment type="similarity">
    <text evidence="1">Belongs to the ATP-dependent AMP-binding enzyme family.</text>
</comment>
<dbReference type="RefSeq" id="WP_344382651.1">
    <property type="nucleotide sequence ID" value="NZ_BAAATA010000008.1"/>
</dbReference>
<dbReference type="PROSITE" id="PS00455">
    <property type="entry name" value="AMP_BINDING"/>
    <property type="match status" value="1"/>
</dbReference>
<accession>A0ABP5YN92</accession>
<dbReference type="PANTHER" id="PTHR43201">
    <property type="entry name" value="ACYL-COA SYNTHETASE"/>
    <property type="match status" value="1"/>
</dbReference>
<sequence length="516" mass="54595">MSDGEQATTVPGVLAAAADGRPEAEALVDGPVRLTYRQLREEVRRAAAATIASGVGPGERVAVWAPNGHRWVIAALGALAAGAVLVPVNTRYKGEEAAWLLERSGARLLLVANGFLGHDYLAMLDRAGNLPALRRTVVLTDDENWNEFLESGEVVPAGLLDARTAAVGPDDISDMLFTSGTTGRPKGALTAHGQNVRAAGAWSSRAGLRPEDRYLIVNPLFHTFGWKAGVVACLTRGATMVLQQVFDADETLRLVGRERITVLPGPPTVYTSLLDHPDRAAHDLSSLRVAVTGAAVVPVALVERMQAELCPEVLTAYGLTESCGMVSMCTAGDSPETIARTAGRAVDGIELAVADPSGRHLGPGEPGEIVVRGYNVMRGYHDDPAATAEALDADGWLHTGDVGHLDEQGNLTITDRLKDMFVVGGFNVYPAEVEQLLARHPGISEAAVVGVPDARMGEVGRAYVTPRPGADVDPDEVVAFVRARLANFKVPREVVVLDRLPRNAAGKVVKNGLRTA</sequence>
<dbReference type="Gene3D" id="3.40.50.12780">
    <property type="entry name" value="N-terminal domain of ligase-like"/>
    <property type="match status" value="1"/>
</dbReference>
<dbReference type="Pfam" id="PF00501">
    <property type="entry name" value="AMP-binding"/>
    <property type="match status" value="1"/>
</dbReference>
<evidence type="ECO:0000313" key="5">
    <source>
        <dbReference type="EMBL" id="GAA2482555.1"/>
    </source>
</evidence>
<feature type="domain" description="AMP-dependent synthetase/ligase" evidence="3">
    <location>
        <begin position="15"/>
        <end position="381"/>
    </location>
</feature>
<organism evidence="5 6">
    <name type="scientific">Streptomyces thermolineatus</name>
    <dbReference type="NCBI Taxonomy" id="44033"/>
    <lineage>
        <taxon>Bacteria</taxon>
        <taxon>Bacillati</taxon>
        <taxon>Actinomycetota</taxon>
        <taxon>Actinomycetes</taxon>
        <taxon>Kitasatosporales</taxon>
        <taxon>Streptomycetaceae</taxon>
        <taxon>Streptomyces</taxon>
    </lineage>
</organism>
<dbReference type="InterPro" id="IPR000873">
    <property type="entry name" value="AMP-dep_synth/lig_dom"/>
</dbReference>
<keyword evidence="2 5" id="KW-0436">Ligase</keyword>
<evidence type="ECO:0000313" key="6">
    <source>
        <dbReference type="Proteomes" id="UP001501358"/>
    </source>
</evidence>
<dbReference type="GO" id="GO:0016874">
    <property type="term" value="F:ligase activity"/>
    <property type="evidence" value="ECO:0007669"/>
    <property type="project" value="UniProtKB-KW"/>
</dbReference>
<name>A0ABP5YN92_9ACTN</name>
<feature type="domain" description="AMP-binding enzyme C-terminal" evidence="4">
    <location>
        <begin position="432"/>
        <end position="507"/>
    </location>
</feature>
<gene>
    <name evidence="5" type="primary">fadD3</name>
    <name evidence="5" type="ORF">GCM10010406_18560</name>
</gene>
<dbReference type="Gene3D" id="3.30.300.30">
    <property type="match status" value="1"/>
</dbReference>
<dbReference type="NCBIfam" id="NF005801">
    <property type="entry name" value="PRK07656.1"/>
    <property type="match status" value="1"/>
</dbReference>
<dbReference type="InterPro" id="IPR020845">
    <property type="entry name" value="AMP-binding_CS"/>
</dbReference>
<dbReference type="EMBL" id="BAAATA010000008">
    <property type="protein sequence ID" value="GAA2482555.1"/>
    <property type="molecule type" value="Genomic_DNA"/>
</dbReference>
<dbReference type="PANTHER" id="PTHR43201:SF5">
    <property type="entry name" value="MEDIUM-CHAIN ACYL-COA LIGASE ACSF2, MITOCHONDRIAL"/>
    <property type="match status" value="1"/>
</dbReference>
<proteinExistence type="inferred from homology"/>
<evidence type="ECO:0000259" key="3">
    <source>
        <dbReference type="Pfam" id="PF00501"/>
    </source>
</evidence>
<keyword evidence="6" id="KW-1185">Reference proteome</keyword>
<dbReference type="InterPro" id="IPR045851">
    <property type="entry name" value="AMP-bd_C_sf"/>
</dbReference>
<evidence type="ECO:0000259" key="4">
    <source>
        <dbReference type="Pfam" id="PF13193"/>
    </source>
</evidence>
<dbReference type="InterPro" id="IPR025110">
    <property type="entry name" value="AMP-bd_C"/>
</dbReference>
<evidence type="ECO:0000256" key="1">
    <source>
        <dbReference type="ARBA" id="ARBA00006432"/>
    </source>
</evidence>
<comment type="caution">
    <text evidence="5">The sequence shown here is derived from an EMBL/GenBank/DDBJ whole genome shotgun (WGS) entry which is preliminary data.</text>
</comment>
<dbReference type="Pfam" id="PF13193">
    <property type="entry name" value="AMP-binding_C"/>
    <property type="match status" value="1"/>
</dbReference>
<dbReference type="SUPFAM" id="SSF56801">
    <property type="entry name" value="Acetyl-CoA synthetase-like"/>
    <property type="match status" value="1"/>
</dbReference>
<evidence type="ECO:0000256" key="2">
    <source>
        <dbReference type="ARBA" id="ARBA00022598"/>
    </source>
</evidence>